<feature type="compositionally biased region" description="Basic and acidic residues" evidence="1">
    <location>
        <begin position="46"/>
        <end position="67"/>
    </location>
</feature>
<dbReference type="AlphaFoldDB" id="A0A812JL14"/>
<evidence type="ECO:0000256" key="1">
    <source>
        <dbReference type="SAM" id="MobiDB-lite"/>
    </source>
</evidence>
<comment type="caution">
    <text evidence="2">The sequence shown here is derived from an EMBL/GenBank/DDBJ whole genome shotgun (WGS) entry which is preliminary data.</text>
</comment>
<proteinExistence type="predicted"/>
<feature type="region of interest" description="Disordered" evidence="1">
    <location>
        <begin position="142"/>
        <end position="164"/>
    </location>
</feature>
<gene>
    <name evidence="2" type="ORF">SPIL2461_LOCUS2329</name>
</gene>
<dbReference type="Proteomes" id="UP000649617">
    <property type="component" value="Unassembled WGS sequence"/>
</dbReference>
<name>A0A812JL14_SYMPI</name>
<protein>
    <submittedName>
        <fullName evidence="2">Uncharacterized protein</fullName>
    </submittedName>
</protein>
<dbReference type="EMBL" id="CAJNIZ010002526">
    <property type="protein sequence ID" value="CAE7211504.1"/>
    <property type="molecule type" value="Genomic_DNA"/>
</dbReference>
<sequence length="249" mass="27693">DYQKLKIFLELQHGGEDDDFDAAQESQTSVEFMGDYTVWNSSGGRRATEEEARQIRDKGEDDEKELQEARLADEDRFQRVRAAKAQEWDRAVLNAAMNEKPLSKRMRLEYEIKTKTGVSVGRGIQDVLVEPTAQLVASTTVAEIQEGPHENDGVDEEEDDVGSPQFDGAVREASQHVQPVDEVELIQVDGCSQEVLKANLALFVDGPATEEVIEVRKCCSGSWPNVAGSLQGMPVLDILQGWNVMKIID</sequence>
<reference evidence="2" key="1">
    <citation type="submission" date="2021-02" db="EMBL/GenBank/DDBJ databases">
        <authorList>
            <person name="Dougan E. K."/>
            <person name="Rhodes N."/>
            <person name="Thang M."/>
            <person name="Chan C."/>
        </authorList>
    </citation>
    <scope>NUCLEOTIDE SEQUENCE</scope>
</reference>
<organism evidence="2 3">
    <name type="scientific">Symbiodinium pilosum</name>
    <name type="common">Dinoflagellate</name>
    <dbReference type="NCBI Taxonomy" id="2952"/>
    <lineage>
        <taxon>Eukaryota</taxon>
        <taxon>Sar</taxon>
        <taxon>Alveolata</taxon>
        <taxon>Dinophyceae</taxon>
        <taxon>Suessiales</taxon>
        <taxon>Symbiodiniaceae</taxon>
        <taxon>Symbiodinium</taxon>
    </lineage>
</organism>
<feature type="non-terminal residue" evidence="2">
    <location>
        <position position="1"/>
    </location>
</feature>
<evidence type="ECO:0000313" key="2">
    <source>
        <dbReference type="EMBL" id="CAE7211504.1"/>
    </source>
</evidence>
<keyword evidence="3" id="KW-1185">Reference proteome</keyword>
<feature type="region of interest" description="Disordered" evidence="1">
    <location>
        <begin position="41"/>
        <end position="67"/>
    </location>
</feature>
<accession>A0A812JL14</accession>
<evidence type="ECO:0000313" key="3">
    <source>
        <dbReference type="Proteomes" id="UP000649617"/>
    </source>
</evidence>